<evidence type="ECO:0000259" key="1">
    <source>
        <dbReference type="Pfam" id="PF13411"/>
    </source>
</evidence>
<dbReference type="InterPro" id="IPR009061">
    <property type="entry name" value="DNA-bd_dom_put_sf"/>
</dbReference>
<evidence type="ECO:0000313" key="2">
    <source>
        <dbReference type="EMBL" id="SNX74239.1"/>
    </source>
</evidence>
<sequence length="159" mass="17340">MTTWTIHEVAAACAVTTGEISQWISRGHFRPSVAVRSGEQRRFDWRDLACLAVMGTLRKQALTMKAVSLLTDRLRDDLTGMASVSELSGRFLFTDCAENQSDQAVGLVTEAEIFAALKQNARTVIIVDVAAAYRDAETTLPITALKGGIEHCSRNVSPL</sequence>
<gene>
    <name evidence="2" type="ORF">SAMN05878503_12041</name>
</gene>
<reference evidence="3" key="1">
    <citation type="submission" date="2017-08" db="EMBL/GenBank/DDBJ databases">
        <authorList>
            <person name="Varghese N."/>
            <person name="Submissions S."/>
        </authorList>
    </citation>
    <scope>NUCLEOTIDE SEQUENCE [LARGE SCALE GENOMIC DNA]</scope>
    <source>
        <strain evidence="3">JA234</strain>
    </source>
</reference>
<organism evidence="2 3">
    <name type="scientific">Cereibacter ovatus</name>
    <dbReference type="NCBI Taxonomy" id="439529"/>
    <lineage>
        <taxon>Bacteria</taxon>
        <taxon>Pseudomonadati</taxon>
        <taxon>Pseudomonadota</taxon>
        <taxon>Alphaproteobacteria</taxon>
        <taxon>Rhodobacterales</taxon>
        <taxon>Paracoccaceae</taxon>
        <taxon>Cereibacter</taxon>
    </lineage>
</organism>
<dbReference type="AlphaFoldDB" id="A0A285D395"/>
<accession>A0A285D395</accession>
<feature type="domain" description="HTH merR-type" evidence="1">
    <location>
        <begin position="5"/>
        <end position="72"/>
    </location>
</feature>
<dbReference type="InterPro" id="IPR000551">
    <property type="entry name" value="MerR-type_HTH_dom"/>
</dbReference>
<dbReference type="Gene3D" id="1.10.1660.10">
    <property type="match status" value="1"/>
</dbReference>
<keyword evidence="3" id="KW-1185">Reference proteome</keyword>
<evidence type="ECO:0000313" key="3">
    <source>
        <dbReference type="Proteomes" id="UP000219467"/>
    </source>
</evidence>
<dbReference type="Proteomes" id="UP000219467">
    <property type="component" value="Unassembled WGS sequence"/>
</dbReference>
<dbReference type="RefSeq" id="WP_097031591.1">
    <property type="nucleotide sequence ID" value="NZ_OAOQ01000020.1"/>
</dbReference>
<dbReference type="EMBL" id="OAOQ01000020">
    <property type="protein sequence ID" value="SNX74239.1"/>
    <property type="molecule type" value="Genomic_DNA"/>
</dbReference>
<dbReference type="SUPFAM" id="SSF46955">
    <property type="entry name" value="Putative DNA-binding domain"/>
    <property type="match status" value="1"/>
</dbReference>
<dbReference type="Pfam" id="PF13411">
    <property type="entry name" value="MerR_1"/>
    <property type="match status" value="1"/>
</dbReference>
<proteinExistence type="predicted"/>
<dbReference type="OrthoDB" id="7845989at2"/>
<dbReference type="GO" id="GO:0003677">
    <property type="term" value="F:DNA binding"/>
    <property type="evidence" value="ECO:0007669"/>
    <property type="project" value="InterPro"/>
</dbReference>
<dbReference type="GO" id="GO:0006355">
    <property type="term" value="P:regulation of DNA-templated transcription"/>
    <property type="evidence" value="ECO:0007669"/>
    <property type="project" value="InterPro"/>
</dbReference>
<protein>
    <submittedName>
        <fullName evidence="2">MerR-like DNA binding protein</fullName>
    </submittedName>
</protein>
<name>A0A285D395_9RHOB</name>